<dbReference type="Proteomes" id="UP001215598">
    <property type="component" value="Unassembled WGS sequence"/>
</dbReference>
<protein>
    <submittedName>
        <fullName evidence="1">Uncharacterized protein</fullName>
    </submittedName>
</protein>
<reference evidence="1" key="1">
    <citation type="submission" date="2023-03" db="EMBL/GenBank/DDBJ databases">
        <title>Massive genome expansion in bonnet fungi (Mycena s.s.) driven by repeated elements and novel gene families across ecological guilds.</title>
        <authorList>
            <consortium name="Lawrence Berkeley National Laboratory"/>
            <person name="Harder C.B."/>
            <person name="Miyauchi S."/>
            <person name="Viragh M."/>
            <person name="Kuo A."/>
            <person name="Thoen E."/>
            <person name="Andreopoulos B."/>
            <person name="Lu D."/>
            <person name="Skrede I."/>
            <person name="Drula E."/>
            <person name="Henrissat B."/>
            <person name="Morin E."/>
            <person name="Kohler A."/>
            <person name="Barry K."/>
            <person name="LaButti K."/>
            <person name="Morin E."/>
            <person name="Salamov A."/>
            <person name="Lipzen A."/>
            <person name="Mereny Z."/>
            <person name="Hegedus B."/>
            <person name="Baldrian P."/>
            <person name="Stursova M."/>
            <person name="Weitz H."/>
            <person name="Taylor A."/>
            <person name="Grigoriev I.V."/>
            <person name="Nagy L.G."/>
            <person name="Martin F."/>
            <person name="Kauserud H."/>
        </authorList>
    </citation>
    <scope>NUCLEOTIDE SEQUENCE</scope>
    <source>
        <strain evidence="1">CBHHK182m</strain>
    </source>
</reference>
<dbReference type="EMBL" id="JARKIB010000422">
    <property type="protein sequence ID" value="KAJ7709286.1"/>
    <property type="molecule type" value="Genomic_DNA"/>
</dbReference>
<name>A0AAD7H0M9_9AGAR</name>
<evidence type="ECO:0000313" key="1">
    <source>
        <dbReference type="EMBL" id="KAJ7709286.1"/>
    </source>
</evidence>
<organism evidence="1 2">
    <name type="scientific">Mycena metata</name>
    <dbReference type="NCBI Taxonomy" id="1033252"/>
    <lineage>
        <taxon>Eukaryota</taxon>
        <taxon>Fungi</taxon>
        <taxon>Dikarya</taxon>
        <taxon>Basidiomycota</taxon>
        <taxon>Agaricomycotina</taxon>
        <taxon>Agaricomycetes</taxon>
        <taxon>Agaricomycetidae</taxon>
        <taxon>Agaricales</taxon>
        <taxon>Marasmiineae</taxon>
        <taxon>Mycenaceae</taxon>
        <taxon>Mycena</taxon>
    </lineage>
</organism>
<comment type="caution">
    <text evidence="1">The sequence shown here is derived from an EMBL/GenBank/DDBJ whole genome shotgun (WGS) entry which is preliminary data.</text>
</comment>
<keyword evidence="2" id="KW-1185">Reference proteome</keyword>
<sequence>MAGIVNPDFDLRPILLAPGRGVLKEDLLRFVRALDQQNEIYIATKGSSQEIVLLIVDQLTQIDDRGDTETWNAVYTSWLELVFAKFPGSKYSE</sequence>
<evidence type="ECO:0000313" key="2">
    <source>
        <dbReference type="Proteomes" id="UP001215598"/>
    </source>
</evidence>
<accession>A0AAD7H0M9</accession>
<gene>
    <name evidence="1" type="ORF">B0H16DRAFT_1745934</name>
</gene>
<dbReference type="AlphaFoldDB" id="A0AAD7H0M9"/>
<proteinExistence type="predicted"/>